<dbReference type="GO" id="GO:0071691">
    <property type="term" value="P:cardiac muscle thin filament assembly"/>
    <property type="evidence" value="ECO:0007669"/>
    <property type="project" value="TreeGrafter"/>
</dbReference>
<reference evidence="3" key="2">
    <citation type="submission" date="2025-09" db="UniProtKB">
        <authorList>
            <consortium name="Ensembl"/>
        </authorList>
    </citation>
    <scope>IDENTIFICATION</scope>
</reference>
<protein>
    <submittedName>
        <fullName evidence="3">Nebulette</fullName>
    </submittedName>
</protein>
<dbReference type="Pfam" id="PF00880">
    <property type="entry name" value="Nebulin"/>
    <property type="match status" value="2"/>
</dbReference>
<name>A0A8C5PEQ9_9ANUR</name>
<keyword evidence="1" id="KW-0677">Repeat</keyword>
<dbReference type="InterPro" id="IPR000900">
    <property type="entry name" value="Nebulin_repeat"/>
</dbReference>
<dbReference type="PROSITE" id="PS51216">
    <property type="entry name" value="NEBULIN"/>
    <property type="match status" value="2"/>
</dbReference>
<evidence type="ECO:0000313" key="3">
    <source>
        <dbReference type="Ensembl" id="ENSLLEP00000017672.1"/>
    </source>
</evidence>
<dbReference type="SMART" id="SM00227">
    <property type="entry name" value="NEBU"/>
    <property type="match status" value="2"/>
</dbReference>
<evidence type="ECO:0000256" key="2">
    <source>
        <dbReference type="ARBA" id="ARBA00023203"/>
    </source>
</evidence>
<dbReference type="PANTHER" id="PTHR11039">
    <property type="entry name" value="NEBULIN"/>
    <property type="match status" value="1"/>
</dbReference>
<dbReference type="GeneTree" id="ENSGT00940000156390"/>
<accession>A0A8C5PEQ9</accession>
<dbReference type="AlphaFoldDB" id="A0A8C5PEQ9"/>
<dbReference type="GO" id="GO:0030018">
    <property type="term" value="C:Z disc"/>
    <property type="evidence" value="ECO:0007669"/>
    <property type="project" value="InterPro"/>
</dbReference>
<dbReference type="PANTHER" id="PTHR11039:SF48">
    <property type="entry name" value="NEBULETTE"/>
    <property type="match status" value="1"/>
</dbReference>
<keyword evidence="4" id="KW-1185">Reference proteome</keyword>
<organism evidence="3 4">
    <name type="scientific">Leptobrachium leishanense</name>
    <name type="common">Leishan spiny toad</name>
    <dbReference type="NCBI Taxonomy" id="445787"/>
    <lineage>
        <taxon>Eukaryota</taxon>
        <taxon>Metazoa</taxon>
        <taxon>Chordata</taxon>
        <taxon>Craniata</taxon>
        <taxon>Vertebrata</taxon>
        <taxon>Euteleostomi</taxon>
        <taxon>Amphibia</taxon>
        <taxon>Batrachia</taxon>
        <taxon>Anura</taxon>
        <taxon>Pelobatoidea</taxon>
        <taxon>Megophryidae</taxon>
        <taxon>Leptobrachium</taxon>
    </lineage>
</organism>
<sequence>MLSTYSTIADTPEIERVKTTQKNISSVKYKENIGPATAIPDLPEIQRVKEIQRNISNVQYKEQLHKATPVTITPEIERVKKNQEHFSTARIPNAFSIFTINCSLTFWPS</sequence>
<dbReference type="Proteomes" id="UP000694569">
    <property type="component" value="Unplaced"/>
</dbReference>
<evidence type="ECO:0000313" key="4">
    <source>
        <dbReference type="Proteomes" id="UP000694569"/>
    </source>
</evidence>
<gene>
    <name evidence="3" type="primary">NEBL</name>
</gene>
<dbReference type="InterPro" id="IPR055297">
    <property type="entry name" value="NEBU/NEBL"/>
</dbReference>
<reference evidence="3" key="1">
    <citation type="submission" date="2025-08" db="UniProtKB">
        <authorList>
            <consortium name="Ensembl"/>
        </authorList>
    </citation>
    <scope>IDENTIFICATION</scope>
</reference>
<keyword evidence="2" id="KW-0009">Actin-binding</keyword>
<dbReference type="OrthoDB" id="10070368at2759"/>
<dbReference type="Ensembl" id="ENSLLET00000018356.1">
    <property type="protein sequence ID" value="ENSLLEP00000017672.1"/>
    <property type="gene ID" value="ENSLLEG00000011160.1"/>
</dbReference>
<proteinExistence type="predicted"/>
<evidence type="ECO:0000256" key="1">
    <source>
        <dbReference type="ARBA" id="ARBA00022737"/>
    </source>
</evidence>
<dbReference type="GO" id="GO:0051015">
    <property type="term" value="F:actin filament binding"/>
    <property type="evidence" value="ECO:0007669"/>
    <property type="project" value="InterPro"/>
</dbReference>